<evidence type="ECO:0008006" key="2">
    <source>
        <dbReference type="Google" id="ProtNLM"/>
    </source>
</evidence>
<feature type="non-terminal residue" evidence="1">
    <location>
        <position position="304"/>
    </location>
</feature>
<dbReference type="Gene3D" id="3.40.50.300">
    <property type="entry name" value="P-loop containing nucleotide triphosphate hydrolases"/>
    <property type="match status" value="1"/>
</dbReference>
<dbReference type="InterPro" id="IPR027417">
    <property type="entry name" value="P-loop_NTPase"/>
</dbReference>
<gene>
    <name evidence="1" type="ORF">LCGC14_2762150</name>
</gene>
<protein>
    <recommendedName>
        <fullName evidence="2">Terminase large subunit gp17-like C-terminal domain-containing protein</fullName>
    </recommendedName>
</protein>
<dbReference type="EMBL" id="LAZR01050795">
    <property type="protein sequence ID" value="KKK86546.1"/>
    <property type="molecule type" value="Genomic_DNA"/>
</dbReference>
<organism evidence="1">
    <name type="scientific">marine sediment metagenome</name>
    <dbReference type="NCBI Taxonomy" id="412755"/>
    <lineage>
        <taxon>unclassified sequences</taxon>
        <taxon>metagenomes</taxon>
        <taxon>ecological metagenomes</taxon>
    </lineage>
</organism>
<comment type="caution">
    <text evidence="1">The sequence shown here is derived from an EMBL/GenBank/DDBJ whole genome shotgun (WGS) entry which is preliminary data.</text>
</comment>
<name>A0A0F9BQ98_9ZZZZ</name>
<dbReference type="AlphaFoldDB" id="A0A0F9BQ98"/>
<reference evidence="1" key="1">
    <citation type="journal article" date="2015" name="Nature">
        <title>Complex archaea that bridge the gap between prokaryotes and eukaryotes.</title>
        <authorList>
            <person name="Spang A."/>
            <person name="Saw J.H."/>
            <person name="Jorgensen S.L."/>
            <person name="Zaremba-Niedzwiedzka K."/>
            <person name="Martijn J."/>
            <person name="Lind A.E."/>
            <person name="van Eijk R."/>
            <person name="Schleper C."/>
            <person name="Guy L."/>
            <person name="Ettema T.J."/>
        </authorList>
    </citation>
    <scope>NUCLEOTIDE SEQUENCE</scope>
</reference>
<accession>A0A0F9BQ98</accession>
<evidence type="ECO:0000313" key="1">
    <source>
        <dbReference type="EMBL" id="KKK86546.1"/>
    </source>
</evidence>
<proteinExistence type="predicted"/>
<dbReference type="Pfam" id="PF03237">
    <property type="entry name" value="Terminase_6N"/>
    <property type="match status" value="1"/>
</dbReference>
<sequence>MIPSAEYNATLDYHELEMLSAFDAKPTLASLVVRFLFLEWHRRAHKTTLFLRLLIRESCKYAKSKHIYVAPTQVWARNVVWDDPVMLWDALPEKAEMGWKANEQKMLVKFANGSMLKFGGSDEPDALRGPDCDGVFFDEWALHKQRIWGEIFRPIIAGKPRPGHRARWAGFAYTPKGHNHATQMFNNAAKITDEANLPTRGMVQNCKPGYFASRLIADESEIISREELDLMLQEVADGLMTQVEYDQEMQCKRATDEERTLITSAMLDRLNTVNWNALRITEPKIRRIVAIDPAFGGDQCALKG</sequence>